<dbReference type="RefSeq" id="WP_120745633.1">
    <property type="nucleotide sequence ID" value="NZ_RBAH01000001.1"/>
</dbReference>
<organism evidence="1 2">
    <name type="scientific">Paenibacillus ginsengarvi</name>
    <dbReference type="NCBI Taxonomy" id="400777"/>
    <lineage>
        <taxon>Bacteria</taxon>
        <taxon>Bacillati</taxon>
        <taxon>Bacillota</taxon>
        <taxon>Bacilli</taxon>
        <taxon>Bacillales</taxon>
        <taxon>Paenibacillaceae</taxon>
        <taxon>Paenibacillus</taxon>
    </lineage>
</organism>
<reference evidence="1 2" key="1">
    <citation type="journal article" date="2007" name="Int. J. Syst. Evol. Microbiol.">
        <title>Paenibacillus ginsengarvi sp. nov., isolated from soil from ginseng cultivation.</title>
        <authorList>
            <person name="Yoon M.H."/>
            <person name="Ten L.N."/>
            <person name="Im W.T."/>
        </authorList>
    </citation>
    <scope>NUCLEOTIDE SEQUENCE [LARGE SCALE GENOMIC DNA]</scope>
    <source>
        <strain evidence="1 2">KCTC 13059</strain>
    </source>
</reference>
<evidence type="ECO:0000313" key="1">
    <source>
        <dbReference type="EMBL" id="RKN86925.1"/>
    </source>
</evidence>
<dbReference type="Proteomes" id="UP000282311">
    <property type="component" value="Unassembled WGS sequence"/>
</dbReference>
<gene>
    <name evidence="1" type="ORF">D7M11_02930</name>
</gene>
<protein>
    <submittedName>
        <fullName evidence="1">Uncharacterized protein</fullName>
    </submittedName>
</protein>
<evidence type="ECO:0000313" key="2">
    <source>
        <dbReference type="Proteomes" id="UP000282311"/>
    </source>
</evidence>
<dbReference type="AlphaFoldDB" id="A0A3B0CML6"/>
<accession>A0A3B0CML6</accession>
<proteinExistence type="predicted"/>
<dbReference type="EMBL" id="RBAH01000001">
    <property type="protein sequence ID" value="RKN86925.1"/>
    <property type="molecule type" value="Genomic_DNA"/>
</dbReference>
<keyword evidence="2" id="KW-1185">Reference proteome</keyword>
<sequence length="90" mass="10563">MKLQDALFNWLQIRLVADARQDDNAAKETESFFAEILRDDHKLEDVRIAAIDETMVHVRYEQEGKTKLQMFDREHAEQLLSDIAANPKYN</sequence>
<dbReference type="OrthoDB" id="2692034at2"/>
<name>A0A3B0CML6_9BACL</name>
<comment type="caution">
    <text evidence="1">The sequence shown here is derived from an EMBL/GenBank/DDBJ whole genome shotgun (WGS) entry which is preliminary data.</text>
</comment>